<dbReference type="Proteomes" id="UP000054928">
    <property type="component" value="Unassembled WGS sequence"/>
</dbReference>
<evidence type="ECO:0000313" key="2">
    <source>
        <dbReference type="Proteomes" id="UP000054928"/>
    </source>
</evidence>
<proteinExistence type="predicted"/>
<dbReference type="AlphaFoldDB" id="A0A0P1A597"/>
<dbReference type="GeneID" id="36404438"/>
<dbReference type="PANTHER" id="PTHR42782">
    <property type="entry name" value="SI:CH73-314G15.3"/>
    <property type="match status" value="1"/>
</dbReference>
<dbReference type="InterPro" id="IPR007402">
    <property type="entry name" value="DUF455"/>
</dbReference>
<organism evidence="1 2">
    <name type="scientific">Plasmopara halstedii</name>
    <name type="common">Downy mildew of sunflower</name>
    <dbReference type="NCBI Taxonomy" id="4781"/>
    <lineage>
        <taxon>Eukaryota</taxon>
        <taxon>Sar</taxon>
        <taxon>Stramenopiles</taxon>
        <taxon>Oomycota</taxon>
        <taxon>Peronosporomycetes</taxon>
        <taxon>Peronosporales</taxon>
        <taxon>Peronosporaceae</taxon>
        <taxon>Plasmopara</taxon>
    </lineage>
</organism>
<dbReference type="InterPro" id="IPR011197">
    <property type="entry name" value="UCP012318"/>
</dbReference>
<name>A0A0P1A597_PLAHL</name>
<evidence type="ECO:0000313" key="1">
    <source>
        <dbReference type="EMBL" id="CEG35254.1"/>
    </source>
</evidence>
<keyword evidence="2" id="KW-1185">Reference proteome</keyword>
<protein>
    <submittedName>
        <fullName evidence="1">Si:ch73-protein</fullName>
    </submittedName>
</protein>
<dbReference type="EMBL" id="CCYD01000041">
    <property type="protein sequence ID" value="CEG35254.1"/>
    <property type="molecule type" value="Genomic_DNA"/>
</dbReference>
<sequence length="297" mass="33722">MRSDPTTQTLFACALDVLTTGDVFAKAEKTATYAAKWKNGEIKVLRNEKDMENHVPDQPTRPENVRIVPAHKAKQGSVKAFVHCLAQAESCAIDVMWDMVARYMPHNLPRTFYDEWVRIANEEAEHFTRWAHRLTELGSFYGDYPAHKGFWDAAFDTRDNILARLAVVHLVHEARGLDVFPNAVRRFEKAGDDISLKIIHKNHIEEITHVGAGVRWFRYFCERDAVDPSIKFQEIVHQYFKGTLKPPFNKKARDQAGMPEKWYLPLGSDPDDTTSTLSASSSTVKAATAMISTMSLN</sequence>
<dbReference type="STRING" id="4781.A0A0P1A597"/>
<reference evidence="2" key="1">
    <citation type="submission" date="2014-09" db="EMBL/GenBank/DDBJ databases">
        <authorList>
            <person name="Sharma Rahul"/>
            <person name="Thines Marco"/>
        </authorList>
    </citation>
    <scope>NUCLEOTIDE SEQUENCE [LARGE SCALE GENOMIC DNA]</scope>
</reference>
<dbReference type="OMA" id="WRFAGMP"/>
<dbReference type="CDD" id="cd00657">
    <property type="entry name" value="Ferritin_like"/>
    <property type="match status" value="1"/>
</dbReference>
<dbReference type="Pfam" id="PF04305">
    <property type="entry name" value="DUF455"/>
    <property type="match status" value="1"/>
</dbReference>
<dbReference type="InterPro" id="IPR009078">
    <property type="entry name" value="Ferritin-like_SF"/>
</dbReference>
<accession>A0A0P1A597</accession>
<dbReference type="PANTHER" id="PTHR42782:SF2">
    <property type="entry name" value="3-OXOACYL-[ACYL-CARRIER-PROTEIN] SYNTHASE-LIKE PROTEIN"/>
    <property type="match status" value="1"/>
</dbReference>
<dbReference type="SUPFAM" id="SSF47240">
    <property type="entry name" value="Ferritin-like"/>
    <property type="match status" value="1"/>
</dbReference>
<dbReference type="OrthoDB" id="426882at2759"/>
<dbReference type="RefSeq" id="XP_024571623.1">
    <property type="nucleotide sequence ID" value="XM_024722137.1"/>
</dbReference>
<dbReference type="PIRSF" id="PIRSF012318">
    <property type="entry name" value="UCP012318"/>
    <property type="match status" value="1"/>
</dbReference>